<evidence type="ECO:0000256" key="7">
    <source>
        <dbReference type="SAM" id="MobiDB-lite"/>
    </source>
</evidence>
<dbReference type="InterPro" id="IPR004089">
    <property type="entry name" value="MCPsignal_dom"/>
</dbReference>
<dbReference type="FunFam" id="3.30.450.20:FF:000075">
    <property type="entry name" value="Methyl-accepting chemotaxis protein"/>
    <property type="match status" value="3"/>
</dbReference>
<feature type="compositionally biased region" description="Polar residues" evidence="7">
    <location>
        <begin position="998"/>
        <end position="1014"/>
    </location>
</feature>
<dbReference type="InterPro" id="IPR051310">
    <property type="entry name" value="MCP_chemotaxis"/>
</dbReference>
<dbReference type="PANTHER" id="PTHR43531">
    <property type="entry name" value="PROTEIN ICFG"/>
    <property type="match status" value="1"/>
</dbReference>
<dbReference type="SUPFAM" id="SSF58104">
    <property type="entry name" value="Methyl-accepting chemotaxis protein (MCP) signaling domain"/>
    <property type="match status" value="1"/>
</dbReference>
<dbReference type="GO" id="GO:0004888">
    <property type="term" value="F:transmembrane signaling receptor activity"/>
    <property type="evidence" value="ECO:0007669"/>
    <property type="project" value="TreeGrafter"/>
</dbReference>
<sequence length="1054" mass="115523">MDKNNKLFSLIIMLALFVNFGLFWKAAPESQYLLLVAAITVVAAALALWNIKLFGDATDSIASYCRTRLSNFSQSLQTNNYGAFLAPSAQSGELALMDAQFETIVDELVDQKKRADKELDSCLQQQQLFSQALSTSSNNLMLLDANRCIAGVSVGMQQLLAGLTQVSPGENPVGKNISLVCSDVQLAQSLTNITATTQITLNLGEQLFDVQLTPLSGASQQNTGVLLQWQDVTSRESELLEQSMILRKTAALETVSTNIMLADADYNIVFMNHTLRDMLAQNQQKFRETFAHFDVNSLVGSNIDIFHKNPAHQRGLLDNLKAEYKSEIAVQDLTFSLVVNPIFSDSGERLGTSVEWADLTLEKLQQEQEAINARMKVALDNVSTNVMLADNERNIIYLNDSLREMMAQNVDTFRLLDAQFDPDKLVGRNIDVFHKNPAHQQKLLAELSTTYRSEIKLGELEFELTVNPVMDSEGQRLGTTLEWLDITERKRQTLIAAANARIKVALDSVTTNVMVADENYDIVYTNDSVREMLHIAEADLRKELPQFDAENIIGKNIDIFHKNPAHQRQMLERLSESYRTRITVGPRHFNLIATPVMSDENKRIGTVVEWADVTQQVIVEAEVQKLVEDVNKGNLGALISTEGKQGFFLNISKGLNELSQTVNHFVRDISVCLHKLSEGDLKLRFDNDYSGMFGDVANSLNTTVDKLNEVLTKIQLSSGEIKSANTEISQGNYELSSRTERQASSLEETAASLEQLTSNIRSTADNARVANTAATGAKNEATNGEQIMTEAMESMAAITESSNRIVEIISVIDEIAFQTNLLALNASVEAARAGEQGRGFAVVANEVRNLAQRSAVSAKEIKELIDVSSERVQVGSELVNRCGKSLADILSHANELSTIISDIANATNEQATGVGEINQAVAQLDDITQQNAALSEEVTSAAQASLAQVDGMVEQVAFFDVEGVDLKALAARTENKSPTTSQAHRNEAAAKVPVRAGLSTTAKLASSRTSISNSDKPRVTAKQPTSIGSKVPVKSEPGKSVTAKADDSDEWEEF</sequence>
<dbReference type="InterPro" id="IPR000014">
    <property type="entry name" value="PAS"/>
</dbReference>
<feature type="transmembrane region" description="Helical" evidence="8">
    <location>
        <begin position="32"/>
        <end position="51"/>
    </location>
</feature>
<comment type="similarity">
    <text evidence="4">Belongs to the methyl-accepting chemotaxis (MCP) protein family.</text>
</comment>
<dbReference type="AlphaFoldDB" id="A0AA48KTP0"/>
<dbReference type="GO" id="GO:0007165">
    <property type="term" value="P:signal transduction"/>
    <property type="evidence" value="ECO:0007669"/>
    <property type="project" value="UniProtKB-KW"/>
</dbReference>
<dbReference type="Proteomes" id="UP001333710">
    <property type="component" value="Chromosome"/>
</dbReference>
<feature type="domain" description="PAS" evidence="10">
    <location>
        <begin position="498"/>
        <end position="540"/>
    </location>
</feature>
<evidence type="ECO:0000259" key="10">
    <source>
        <dbReference type="PROSITE" id="PS50112"/>
    </source>
</evidence>
<dbReference type="CDD" id="cd11386">
    <property type="entry name" value="MCP_signal"/>
    <property type="match status" value="1"/>
</dbReference>
<feature type="region of interest" description="Disordered" evidence="7">
    <location>
        <begin position="973"/>
        <end position="1054"/>
    </location>
</feature>
<evidence type="ECO:0000256" key="8">
    <source>
        <dbReference type="SAM" id="Phobius"/>
    </source>
</evidence>
<feature type="domain" description="HAMP" evidence="11">
    <location>
        <begin position="660"/>
        <end position="712"/>
    </location>
</feature>
<evidence type="ECO:0008006" key="14">
    <source>
        <dbReference type="Google" id="ProtNLM"/>
    </source>
</evidence>
<keyword evidence="6" id="KW-0175">Coiled coil</keyword>
<evidence type="ECO:0000256" key="4">
    <source>
        <dbReference type="ARBA" id="ARBA00029447"/>
    </source>
</evidence>
<dbReference type="PROSITE" id="PS50112">
    <property type="entry name" value="PAS"/>
    <property type="match status" value="1"/>
</dbReference>
<dbReference type="PROSITE" id="PS50885">
    <property type="entry name" value="HAMP"/>
    <property type="match status" value="1"/>
</dbReference>
<keyword evidence="8" id="KW-1133">Transmembrane helix</keyword>
<evidence type="ECO:0000256" key="5">
    <source>
        <dbReference type="PROSITE-ProRule" id="PRU00284"/>
    </source>
</evidence>
<dbReference type="SUPFAM" id="SSF55785">
    <property type="entry name" value="PYP-like sensor domain (PAS domain)"/>
    <property type="match status" value="2"/>
</dbReference>
<evidence type="ECO:0000256" key="6">
    <source>
        <dbReference type="SAM" id="Coils"/>
    </source>
</evidence>
<dbReference type="KEGG" id="pmaw:MACH26_39080"/>
<evidence type="ECO:0000313" key="12">
    <source>
        <dbReference type="EMBL" id="BDX08387.1"/>
    </source>
</evidence>
<evidence type="ECO:0000256" key="3">
    <source>
        <dbReference type="ARBA" id="ARBA00023224"/>
    </source>
</evidence>
<name>A0AA48KTP0_9ALTE</name>
<dbReference type="PANTHER" id="PTHR43531:SF14">
    <property type="entry name" value="METHYL-ACCEPTING CHEMOTAXIS PROTEIN I-RELATED"/>
    <property type="match status" value="1"/>
</dbReference>
<protein>
    <recommendedName>
        <fullName evidence="14">Methyl-accepting chemotaxis protein</fullName>
    </recommendedName>
</protein>
<feature type="domain" description="Methyl-accepting transducer" evidence="9">
    <location>
        <begin position="717"/>
        <end position="946"/>
    </location>
</feature>
<keyword evidence="13" id="KW-1185">Reference proteome</keyword>
<dbReference type="GO" id="GO:0006935">
    <property type="term" value="P:chemotaxis"/>
    <property type="evidence" value="ECO:0007669"/>
    <property type="project" value="TreeGrafter"/>
</dbReference>
<dbReference type="CDD" id="cd00130">
    <property type="entry name" value="PAS"/>
    <property type="match status" value="1"/>
</dbReference>
<keyword evidence="8" id="KW-0472">Membrane</keyword>
<dbReference type="InterPro" id="IPR003660">
    <property type="entry name" value="HAMP_dom"/>
</dbReference>
<reference evidence="12" key="1">
    <citation type="submission" date="2023-01" db="EMBL/GenBank/DDBJ databases">
        <title>Complete genome sequence of Planctobacterium marinum strain Dej080120_11.</title>
        <authorList>
            <person name="Ueki S."/>
            <person name="Maruyama F."/>
        </authorList>
    </citation>
    <scope>NUCLEOTIDE SEQUENCE</scope>
    <source>
        <strain evidence="12">Dej080120_11</strain>
    </source>
</reference>
<comment type="subcellular location">
    <subcellularLocation>
        <location evidence="1">Membrane</location>
    </subcellularLocation>
</comment>
<feature type="coiled-coil region" evidence="6">
    <location>
        <begin position="917"/>
        <end position="944"/>
    </location>
</feature>
<dbReference type="SMART" id="SM00091">
    <property type="entry name" value="PAS"/>
    <property type="match status" value="4"/>
</dbReference>
<feature type="coiled-coil region" evidence="6">
    <location>
        <begin position="736"/>
        <end position="766"/>
    </location>
</feature>
<dbReference type="Gene3D" id="1.10.287.950">
    <property type="entry name" value="Methyl-accepting chemotaxis protein"/>
    <property type="match status" value="1"/>
</dbReference>
<evidence type="ECO:0000259" key="11">
    <source>
        <dbReference type="PROSITE" id="PS50885"/>
    </source>
</evidence>
<dbReference type="Pfam" id="PF13188">
    <property type="entry name" value="PAS_8"/>
    <property type="match status" value="2"/>
</dbReference>
<keyword evidence="3 5" id="KW-0807">Transducer</keyword>
<keyword evidence="8" id="KW-0812">Transmembrane</keyword>
<feature type="transmembrane region" description="Helical" evidence="8">
    <location>
        <begin position="7"/>
        <end position="26"/>
    </location>
</feature>
<dbReference type="Pfam" id="PF18947">
    <property type="entry name" value="HAMP_2"/>
    <property type="match status" value="1"/>
</dbReference>
<dbReference type="InterPro" id="IPR035965">
    <property type="entry name" value="PAS-like_dom_sf"/>
</dbReference>
<dbReference type="FunFam" id="1.10.287.950:FF:000001">
    <property type="entry name" value="Methyl-accepting chemotaxis sensory transducer"/>
    <property type="match status" value="1"/>
</dbReference>
<dbReference type="GO" id="GO:0005886">
    <property type="term" value="C:plasma membrane"/>
    <property type="evidence" value="ECO:0007669"/>
    <property type="project" value="TreeGrafter"/>
</dbReference>
<evidence type="ECO:0000259" key="9">
    <source>
        <dbReference type="PROSITE" id="PS50111"/>
    </source>
</evidence>
<dbReference type="RefSeq" id="WP_338294459.1">
    <property type="nucleotide sequence ID" value="NZ_AP027272.1"/>
</dbReference>
<proteinExistence type="inferred from homology"/>
<evidence type="ECO:0000313" key="13">
    <source>
        <dbReference type="Proteomes" id="UP001333710"/>
    </source>
</evidence>
<organism evidence="12 13">
    <name type="scientific">Planctobacterium marinum</name>
    <dbReference type="NCBI Taxonomy" id="1631968"/>
    <lineage>
        <taxon>Bacteria</taxon>
        <taxon>Pseudomonadati</taxon>
        <taxon>Pseudomonadota</taxon>
        <taxon>Gammaproteobacteria</taxon>
        <taxon>Alteromonadales</taxon>
        <taxon>Alteromonadaceae</taxon>
        <taxon>Planctobacterium</taxon>
    </lineage>
</organism>
<dbReference type="SMART" id="SM00283">
    <property type="entry name" value="MA"/>
    <property type="match status" value="1"/>
</dbReference>
<dbReference type="Gene3D" id="3.30.450.20">
    <property type="entry name" value="PAS domain"/>
    <property type="match status" value="4"/>
</dbReference>
<gene>
    <name evidence="12" type="ORF">MACH26_39080</name>
</gene>
<evidence type="ECO:0000256" key="1">
    <source>
        <dbReference type="ARBA" id="ARBA00004370"/>
    </source>
</evidence>
<evidence type="ECO:0000256" key="2">
    <source>
        <dbReference type="ARBA" id="ARBA00022481"/>
    </source>
</evidence>
<dbReference type="PROSITE" id="PS50111">
    <property type="entry name" value="CHEMOTAXIS_TRANSDUC_2"/>
    <property type="match status" value="1"/>
</dbReference>
<dbReference type="EMBL" id="AP027272">
    <property type="protein sequence ID" value="BDX08387.1"/>
    <property type="molecule type" value="Genomic_DNA"/>
</dbReference>
<dbReference type="Pfam" id="PF00015">
    <property type="entry name" value="MCPsignal"/>
    <property type="match status" value="1"/>
</dbReference>
<dbReference type="Pfam" id="PF13426">
    <property type="entry name" value="PAS_9"/>
    <property type="match status" value="1"/>
</dbReference>
<keyword evidence="2" id="KW-0488">Methylation</keyword>
<accession>A0AA48KTP0</accession>